<dbReference type="Gene3D" id="3.90.79.10">
    <property type="entry name" value="Nucleoside Triphosphate Pyrophosphohydrolase"/>
    <property type="match status" value="1"/>
</dbReference>
<evidence type="ECO:0000313" key="10">
    <source>
        <dbReference type="Proteomes" id="UP000336646"/>
    </source>
</evidence>
<dbReference type="AlphaFoldDB" id="A0A6C1U1E4"/>
<dbReference type="Pfam" id="PF00293">
    <property type="entry name" value="NUDIX"/>
    <property type="match status" value="1"/>
</dbReference>
<dbReference type="NCBIfam" id="TIGR02150">
    <property type="entry name" value="IPP_isom_1"/>
    <property type="match status" value="1"/>
</dbReference>
<evidence type="ECO:0000313" key="8">
    <source>
        <dbReference type="EMBL" id="MBA4506427.1"/>
    </source>
</evidence>
<name>A0A6C1U1E4_9CORY</name>
<comment type="similarity">
    <text evidence="2">Belongs to the IPP isomerase type 1 family.</text>
</comment>
<comment type="pathway">
    <text evidence="1">Isoprenoid biosynthesis; dimethylallyl diphosphate biosynthesis; dimethylallyl diphosphate from isopentenyl diphosphate: step 1/1.</text>
</comment>
<comment type="caution">
    <text evidence="9">The sequence shown here is derived from an EMBL/GenBank/DDBJ whole genome shotgun (WGS) entry which is preliminary data.</text>
</comment>
<evidence type="ECO:0000256" key="3">
    <source>
        <dbReference type="ARBA" id="ARBA00012057"/>
    </source>
</evidence>
<keyword evidence="5 9" id="KW-0413">Isomerase</keyword>
<dbReference type="Proteomes" id="UP000580709">
    <property type="component" value="Unassembled WGS sequence"/>
</dbReference>
<sequence>MNSIELVVTVDEAGNTIGSAPKETVHTDHTPLHLAFSCYLLNSEGMLLMTRRALTKRTWPGVWTNSFCGHPGPGEACEDAIVRRSEQELGCTGPNPGKGEVGSANYYVRPHLATAGYVAVGAIGTAADGKGPRMAPTALPMGIMCLSFAVLLHARVGAV</sequence>
<feature type="domain" description="Nudix hydrolase" evidence="7">
    <location>
        <begin position="31"/>
        <end position="159"/>
    </location>
</feature>
<dbReference type="EMBL" id="RXIR01000008">
    <property type="protein sequence ID" value="TVS28942.1"/>
    <property type="molecule type" value="Genomic_DNA"/>
</dbReference>
<dbReference type="InterPro" id="IPR011876">
    <property type="entry name" value="IsopentenylPP_isomerase_typ1"/>
</dbReference>
<evidence type="ECO:0000259" key="7">
    <source>
        <dbReference type="PROSITE" id="PS51462"/>
    </source>
</evidence>
<keyword evidence="11" id="KW-1185">Reference proteome</keyword>
<accession>A0A6C1U1E4</accession>
<evidence type="ECO:0000313" key="9">
    <source>
        <dbReference type="EMBL" id="TVS28942.1"/>
    </source>
</evidence>
<dbReference type="OrthoDB" id="9809458at2"/>
<dbReference type="GO" id="GO:0050992">
    <property type="term" value="P:dimethylallyl diphosphate biosynthetic process"/>
    <property type="evidence" value="ECO:0007669"/>
    <property type="project" value="UniProtKB-UniPathway"/>
</dbReference>
<reference evidence="8 11" key="2">
    <citation type="submission" date="2020-07" db="EMBL/GenBank/DDBJ databases">
        <authorList>
            <person name="Khare M."/>
        </authorList>
    </citation>
    <scope>NUCLEOTIDE SEQUENCE [LARGE SCALE GENOMIC DNA]</scope>
    <source>
        <strain evidence="8 11">P8776</strain>
    </source>
</reference>
<reference evidence="9 10" key="1">
    <citation type="submission" date="2018-12" db="EMBL/GenBank/DDBJ databases">
        <title>Corynebacterium sanguinis sp. nov., a clinically-associated and environmental corynebacterium.</title>
        <authorList>
            <person name="Gonzales-Siles L."/>
            <person name="Jaen-Luchoro D."/>
            <person name="Cardew S."/>
            <person name="Inganas E."/>
            <person name="Ohlen M."/>
            <person name="Jensie-Markopolous S."/>
            <person name="Pinyeiro-Iglesias B."/>
            <person name="Molin K."/>
            <person name="Skovbjerg S."/>
            <person name="Svensson-Stadler L."/>
            <person name="Funke G."/>
            <person name="Moore E.R.B."/>
        </authorList>
    </citation>
    <scope>NUCLEOTIDE SEQUENCE [LARGE SCALE GENOMIC DNA]</scope>
    <source>
        <strain evidence="9 10">58734</strain>
    </source>
</reference>
<proteinExistence type="inferred from homology"/>
<evidence type="ECO:0000256" key="1">
    <source>
        <dbReference type="ARBA" id="ARBA00004826"/>
    </source>
</evidence>
<dbReference type="SUPFAM" id="SSF55811">
    <property type="entry name" value="Nudix"/>
    <property type="match status" value="1"/>
</dbReference>
<dbReference type="PROSITE" id="PS51462">
    <property type="entry name" value="NUDIX"/>
    <property type="match status" value="1"/>
</dbReference>
<dbReference type="EC" id="5.3.3.2" evidence="3 6"/>
<keyword evidence="4" id="KW-0414">Isoprene biosynthesis</keyword>
<protein>
    <recommendedName>
        <fullName evidence="3 6">Isopentenyl-diphosphate delta-isomerase</fullName>
        <ecNumber evidence="3 6">5.3.3.2</ecNumber>
    </recommendedName>
</protein>
<dbReference type="RefSeq" id="WP_144690152.1">
    <property type="nucleotide sequence ID" value="NZ_JACEOR010000694.1"/>
</dbReference>
<dbReference type="EMBL" id="JACEOR010000694">
    <property type="protein sequence ID" value="MBA4506427.1"/>
    <property type="molecule type" value="Genomic_DNA"/>
</dbReference>
<evidence type="ECO:0000256" key="5">
    <source>
        <dbReference type="ARBA" id="ARBA00023235"/>
    </source>
</evidence>
<evidence type="ECO:0000256" key="4">
    <source>
        <dbReference type="ARBA" id="ARBA00023229"/>
    </source>
</evidence>
<dbReference type="CDD" id="cd02885">
    <property type="entry name" value="NUDIX_IPP_Isomerase"/>
    <property type="match status" value="1"/>
</dbReference>
<dbReference type="NCBIfam" id="NF002995">
    <property type="entry name" value="PRK03759.1"/>
    <property type="match status" value="1"/>
</dbReference>
<dbReference type="GO" id="GO:0004452">
    <property type="term" value="F:isopentenyl-diphosphate delta-isomerase activity"/>
    <property type="evidence" value="ECO:0007669"/>
    <property type="project" value="UniProtKB-UniRule"/>
</dbReference>
<dbReference type="InterPro" id="IPR015797">
    <property type="entry name" value="NUDIX_hydrolase-like_dom_sf"/>
</dbReference>
<dbReference type="Proteomes" id="UP000336646">
    <property type="component" value="Unassembled WGS sequence"/>
</dbReference>
<evidence type="ECO:0000313" key="11">
    <source>
        <dbReference type="Proteomes" id="UP000580709"/>
    </source>
</evidence>
<evidence type="ECO:0000256" key="2">
    <source>
        <dbReference type="ARBA" id="ARBA00007579"/>
    </source>
</evidence>
<dbReference type="GO" id="GO:0008299">
    <property type="term" value="P:isoprenoid biosynthetic process"/>
    <property type="evidence" value="ECO:0007669"/>
    <property type="project" value="UniProtKB-UniRule"/>
</dbReference>
<dbReference type="PANTHER" id="PTHR10885:SF0">
    <property type="entry name" value="ISOPENTENYL-DIPHOSPHATE DELTA-ISOMERASE"/>
    <property type="match status" value="1"/>
</dbReference>
<dbReference type="UniPathway" id="UPA00059">
    <property type="reaction ID" value="UER00104"/>
</dbReference>
<dbReference type="InterPro" id="IPR000086">
    <property type="entry name" value="NUDIX_hydrolase_dom"/>
</dbReference>
<organism evidence="9 10">
    <name type="scientific">Corynebacterium sanguinis</name>
    <dbReference type="NCBI Taxonomy" id="2594913"/>
    <lineage>
        <taxon>Bacteria</taxon>
        <taxon>Bacillati</taxon>
        <taxon>Actinomycetota</taxon>
        <taxon>Actinomycetes</taxon>
        <taxon>Mycobacteriales</taxon>
        <taxon>Corynebacteriaceae</taxon>
        <taxon>Corynebacterium</taxon>
    </lineage>
</organism>
<gene>
    <name evidence="8" type="primary">idi</name>
    <name evidence="9" type="ORF">EKI59_05105</name>
    <name evidence="8" type="ORF">H0H28_14180</name>
</gene>
<dbReference type="PANTHER" id="PTHR10885">
    <property type="entry name" value="ISOPENTENYL-DIPHOSPHATE DELTA-ISOMERASE"/>
    <property type="match status" value="1"/>
</dbReference>
<evidence type="ECO:0000256" key="6">
    <source>
        <dbReference type="NCBIfam" id="TIGR02150"/>
    </source>
</evidence>